<organism evidence="1">
    <name type="scientific">marine sediment metagenome</name>
    <dbReference type="NCBI Taxonomy" id="412755"/>
    <lineage>
        <taxon>unclassified sequences</taxon>
        <taxon>metagenomes</taxon>
        <taxon>ecological metagenomes</taxon>
    </lineage>
</organism>
<dbReference type="PANTHER" id="PTHR37170">
    <property type="entry name" value="GLUTAREDOXIN-RELATED"/>
    <property type="match status" value="1"/>
</dbReference>
<dbReference type="PANTHER" id="PTHR37170:SF1">
    <property type="entry name" value="GLUTAREDOXIN-LIKE PROTEIN"/>
    <property type="match status" value="1"/>
</dbReference>
<dbReference type="AlphaFoldDB" id="X1U3A9"/>
<reference evidence="1" key="1">
    <citation type="journal article" date="2014" name="Front. Microbiol.">
        <title>High frequency of phylogenetically diverse reductive dehalogenase-homologous genes in deep subseafloor sedimentary metagenomes.</title>
        <authorList>
            <person name="Kawai M."/>
            <person name="Futagami T."/>
            <person name="Toyoda A."/>
            <person name="Takaki Y."/>
            <person name="Nishi S."/>
            <person name="Hori S."/>
            <person name="Arai W."/>
            <person name="Tsubouchi T."/>
            <person name="Morono Y."/>
            <person name="Uchiyama I."/>
            <person name="Ito T."/>
            <person name="Fujiyama A."/>
            <person name="Inagaki F."/>
            <person name="Takami H."/>
        </authorList>
    </citation>
    <scope>NUCLEOTIDE SEQUENCE</scope>
    <source>
        <strain evidence="1">Expedition CK06-06</strain>
    </source>
</reference>
<dbReference type="EMBL" id="BARW01024650">
    <property type="protein sequence ID" value="GAI94315.1"/>
    <property type="molecule type" value="Genomic_DNA"/>
</dbReference>
<comment type="caution">
    <text evidence="1">The sequence shown here is derived from an EMBL/GenBank/DDBJ whole genome shotgun (WGS) entry which is preliminary data.</text>
</comment>
<accession>X1U3A9</accession>
<protein>
    <submittedName>
        <fullName evidence="1">Uncharacterized protein</fullName>
    </submittedName>
</protein>
<evidence type="ECO:0000313" key="1">
    <source>
        <dbReference type="EMBL" id="GAI94315.1"/>
    </source>
</evidence>
<dbReference type="InterPro" id="IPR036249">
    <property type="entry name" value="Thioredoxin-like_sf"/>
</dbReference>
<proteinExistence type="predicted"/>
<dbReference type="SUPFAM" id="SSF52833">
    <property type="entry name" value="Thioredoxin-like"/>
    <property type="match status" value="1"/>
</dbReference>
<name>X1U3A9_9ZZZZ</name>
<gene>
    <name evidence="1" type="ORF">S12H4_40592</name>
</gene>
<dbReference type="Gene3D" id="3.40.30.10">
    <property type="entry name" value="Glutaredoxin"/>
    <property type="match status" value="1"/>
</dbReference>
<sequence>MEILKEKDRGKLINAFKDIEKDVKIVMFTQEMECPHCEMTRAMLEEISGLSDKLSLEVHDFVGEADLAKKHGVDKIPATILLGDKDYGIRFYGVPAGYEFNVLIEDIMDVGKRNPGLSKEVMAELAKIDQPVHMQVLISPT</sequence>